<dbReference type="STRING" id="34002.SAMN04489859_100370"/>
<comment type="similarity">
    <text evidence="1">Belongs to the phosphate/phosphite/phosphonate binding protein family.</text>
</comment>
<dbReference type="EMBL" id="FODE01000003">
    <property type="protein sequence ID" value="SEN24725.1"/>
    <property type="molecule type" value="Genomic_DNA"/>
</dbReference>
<dbReference type="Gene3D" id="3.40.190.10">
    <property type="entry name" value="Periplasmic binding protein-like II"/>
    <property type="match status" value="2"/>
</dbReference>
<sequence>MSKSGKVCVDMDSFGRRTTLGLLAGAVSAFGFLVGAAPVVQAQDTPTLYFSAIPDDDESRLMQRFAAVADYLETELGVPVEYVPVKDYAASVVAFRNDQIQLGWFGGLSGVQARLAVPDSRALAQGDEDMSFISYFIAHESTGLEQGDGFPLEAEGLSFTFGAQTSTSGRLFPDFYIREETGKAPDEFFSQVGFSGDHGQTLRLVSTGAYQVGALNYTVYDTAVRENAPEIATTRVIWQTPPYPDYNWTIRGDVDARFGEGFADKVQAALVGMDDPELLASFPRKAFVPAGNEDYEPILETGRALGILD</sequence>
<proteinExistence type="inferred from homology"/>
<protein>
    <submittedName>
        <fullName evidence="3">Phosphonate transport system substrate-binding protein</fullName>
    </submittedName>
</protein>
<dbReference type="Pfam" id="PF12974">
    <property type="entry name" value="Phosphonate-bd"/>
    <property type="match status" value="1"/>
</dbReference>
<dbReference type="NCBIfam" id="TIGR04553">
    <property type="entry name" value="ABC_peri_selen"/>
    <property type="match status" value="1"/>
</dbReference>
<dbReference type="RefSeq" id="WP_244519102.1">
    <property type="nucleotide sequence ID" value="NZ_CP067125.1"/>
</dbReference>
<reference evidence="3 4" key="1">
    <citation type="submission" date="2016-10" db="EMBL/GenBank/DDBJ databases">
        <authorList>
            <person name="de Groot N.N."/>
        </authorList>
    </citation>
    <scope>NUCLEOTIDE SEQUENCE [LARGE SCALE GENOMIC DNA]</scope>
    <source>
        <strain evidence="3 4">DSM 8512</strain>
    </source>
</reference>
<dbReference type="NCBIfam" id="TIGR01098">
    <property type="entry name" value="3A0109s03R"/>
    <property type="match status" value="1"/>
</dbReference>
<dbReference type="InterPro" id="IPR030836">
    <property type="entry name" value="ABC_peri_PhnD-like"/>
</dbReference>
<dbReference type="PANTHER" id="PTHR35841:SF1">
    <property type="entry name" value="PHOSPHONATES-BINDING PERIPLASMIC PROTEIN"/>
    <property type="match status" value="1"/>
</dbReference>
<evidence type="ECO:0000256" key="2">
    <source>
        <dbReference type="ARBA" id="ARBA00022729"/>
    </source>
</evidence>
<dbReference type="PANTHER" id="PTHR35841">
    <property type="entry name" value="PHOSPHONATES-BINDING PERIPLASMIC PROTEIN"/>
    <property type="match status" value="1"/>
</dbReference>
<evidence type="ECO:0000313" key="3">
    <source>
        <dbReference type="EMBL" id="SEN24725.1"/>
    </source>
</evidence>
<name>A0A1H8EZ43_9RHOB</name>
<dbReference type="Proteomes" id="UP000199054">
    <property type="component" value="Unassembled WGS sequence"/>
</dbReference>
<gene>
    <name evidence="3" type="ORF">SAMN04489859_100370</name>
</gene>
<dbReference type="AlphaFoldDB" id="A0A1H8EZ43"/>
<dbReference type="GO" id="GO:0055085">
    <property type="term" value="P:transmembrane transport"/>
    <property type="evidence" value="ECO:0007669"/>
    <property type="project" value="InterPro"/>
</dbReference>
<evidence type="ECO:0000313" key="4">
    <source>
        <dbReference type="Proteomes" id="UP000199054"/>
    </source>
</evidence>
<keyword evidence="2" id="KW-0732">Signal</keyword>
<dbReference type="GO" id="GO:0043190">
    <property type="term" value="C:ATP-binding cassette (ABC) transporter complex"/>
    <property type="evidence" value="ECO:0007669"/>
    <property type="project" value="InterPro"/>
</dbReference>
<dbReference type="InterPro" id="IPR005770">
    <property type="entry name" value="PhnD"/>
</dbReference>
<dbReference type="SUPFAM" id="SSF53850">
    <property type="entry name" value="Periplasmic binding protein-like II"/>
    <property type="match status" value="1"/>
</dbReference>
<accession>A0A1H8EZ43</accession>
<organism evidence="3 4">
    <name type="scientific">Paracoccus alcaliphilus</name>
    <dbReference type="NCBI Taxonomy" id="34002"/>
    <lineage>
        <taxon>Bacteria</taxon>
        <taxon>Pseudomonadati</taxon>
        <taxon>Pseudomonadota</taxon>
        <taxon>Alphaproteobacteria</taxon>
        <taxon>Rhodobacterales</taxon>
        <taxon>Paracoccaceae</taxon>
        <taxon>Paracoccus</taxon>
    </lineage>
</organism>
<evidence type="ECO:0000256" key="1">
    <source>
        <dbReference type="ARBA" id="ARBA00007162"/>
    </source>
</evidence>
<keyword evidence="4" id="KW-1185">Reference proteome</keyword>